<accession>A0A7W6WBY1</accession>
<proteinExistence type="inferred from homology"/>
<evidence type="ECO:0000256" key="5">
    <source>
        <dbReference type="ARBA" id="ARBA00022989"/>
    </source>
</evidence>
<dbReference type="Pfam" id="PF07690">
    <property type="entry name" value="MFS_1"/>
    <property type="match status" value="1"/>
</dbReference>
<comment type="subcellular location">
    <subcellularLocation>
        <location evidence="1">Membrane</location>
        <topology evidence="1">Multi-pass membrane protein</topology>
    </subcellularLocation>
</comment>
<dbReference type="InterPro" id="IPR001958">
    <property type="entry name" value="Tet-R_TetA/multi-R_MdtG-like"/>
</dbReference>
<feature type="transmembrane region" description="Helical" evidence="8">
    <location>
        <begin position="216"/>
        <end position="241"/>
    </location>
</feature>
<evidence type="ECO:0000256" key="7">
    <source>
        <dbReference type="SAM" id="MobiDB-lite"/>
    </source>
</evidence>
<feature type="transmembrane region" description="Helical" evidence="8">
    <location>
        <begin position="375"/>
        <end position="395"/>
    </location>
</feature>
<keyword evidence="6 8" id="KW-0472">Membrane</keyword>
<feature type="transmembrane region" description="Helical" evidence="8">
    <location>
        <begin position="141"/>
        <end position="164"/>
    </location>
</feature>
<dbReference type="RefSeq" id="WP_184048456.1">
    <property type="nucleotide sequence ID" value="NZ_JACIGK010000044.1"/>
</dbReference>
<feature type="transmembrane region" description="Helical" evidence="8">
    <location>
        <begin position="79"/>
        <end position="98"/>
    </location>
</feature>
<evidence type="ECO:0000256" key="6">
    <source>
        <dbReference type="ARBA" id="ARBA00023136"/>
    </source>
</evidence>
<dbReference type="Gene3D" id="1.20.1250.20">
    <property type="entry name" value="MFS general substrate transporter like domains"/>
    <property type="match status" value="1"/>
</dbReference>
<dbReference type="Proteomes" id="UP000554286">
    <property type="component" value="Unassembled WGS sequence"/>
</dbReference>
<evidence type="ECO:0000256" key="3">
    <source>
        <dbReference type="ARBA" id="ARBA00022448"/>
    </source>
</evidence>
<keyword evidence="10" id="KW-1185">Reference proteome</keyword>
<dbReference type="PRINTS" id="PR01035">
    <property type="entry name" value="TCRTETA"/>
</dbReference>
<evidence type="ECO:0000256" key="8">
    <source>
        <dbReference type="SAM" id="Phobius"/>
    </source>
</evidence>
<feature type="region of interest" description="Disordered" evidence="7">
    <location>
        <begin position="408"/>
        <end position="429"/>
    </location>
</feature>
<evidence type="ECO:0000256" key="1">
    <source>
        <dbReference type="ARBA" id="ARBA00004141"/>
    </source>
</evidence>
<evidence type="ECO:0000256" key="4">
    <source>
        <dbReference type="ARBA" id="ARBA00022692"/>
    </source>
</evidence>
<dbReference type="PANTHER" id="PTHR12778:SF10">
    <property type="entry name" value="MAJOR FACILITATOR SUPERFAMILY DOMAIN-CONTAINING PROTEIN 3"/>
    <property type="match status" value="1"/>
</dbReference>
<feature type="transmembrane region" description="Helical" evidence="8">
    <location>
        <begin position="170"/>
        <end position="191"/>
    </location>
</feature>
<evidence type="ECO:0000256" key="2">
    <source>
        <dbReference type="ARBA" id="ARBA00008335"/>
    </source>
</evidence>
<organism evidence="9 10">
    <name type="scientific">Roseospira visakhapatnamensis</name>
    <dbReference type="NCBI Taxonomy" id="390880"/>
    <lineage>
        <taxon>Bacteria</taxon>
        <taxon>Pseudomonadati</taxon>
        <taxon>Pseudomonadota</taxon>
        <taxon>Alphaproteobacteria</taxon>
        <taxon>Rhodospirillales</taxon>
        <taxon>Rhodospirillaceae</taxon>
        <taxon>Roseospira</taxon>
    </lineage>
</organism>
<dbReference type="InterPro" id="IPR004752">
    <property type="entry name" value="AmpG_permease/AT-1"/>
</dbReference>
<keyword evidence="4 8" id="KW-0812">Transmembrane</keyword>
<feature type="transmembrane region" description="Helical" evidence="8">
    <location>
        <begin position="311"/>
        <end position="338"/>
    </location>
</feature>
<dbReference type="PANTHER" id="PTHR12778">
    <property type="entry name" value="SOLUTE CARRIER FAMILY 33 ACETYL-COA TRANSPORTER -RELATED"/>
    <property type="match status" value="1"/>
</dbReference>
<comment type="caution">
    <text evidence="9">The sequence shown here is derived from an EMBL/GenBank/DDBJ whole genome shotgun (WGS) entry which is preliminary data.</text>
</comment>
<dbReference type="AlphaFoldDB" id="A0A7W6WBY1"/>
<keyword evidence="5 8" id="KW-1133">Transmembrane helix</keyword>
<dbReference type="InterPro" id="IPR036259">
    <property type="entry name" value="MFS_trans_sf"/>
</dbReference>
<gene>
    <name evidence="9" type="ORF">GGD89_003676</name>
</gene>
<comment type="similarity">
    <text evidence="2">Belongs to the major facilitator superfamily.</text>
</comment>
<evidence type="ECO:0000313" key="9">
    <source>
        <dbReference type="EMBL" id="MBB4268022.1"/>
    </source>
</evidence>
<dbReference type="SUPFAM" id="SSF103473">
    <property type="entry name" value="MFS general substrate transporter"/>
    <property type="match status" value="1"/>
</dbReference>
<dbReference type="GO" id="GO:0016020">
    <property type="term" value="C:membrane"/>
    <property type="evidence" value="ECO:0007669"/>
    <property type="project" value="UniProtKB-SubCell"/>
</dbReference>
<dbReference type="EMBL" id="JACIGK010000044">
    <property type="protein sequence ID" value="MBB4268022.1"/>
    <property type="molecule type" value="Genomic_DNA"/>
</dbReference>
<evidence type="ECO:0000313" key="10">
    <source>
        <dbReference type="Proteomes" id="UP000554286"/>
    </source>
</evidence>
<keyword evidence="3" id="KW-0813">Transport</keyword>
<feature type="transmembrane region" description="Helical" evidence="8">
    <location>
        <begin position="48"/>
        <end position="67"/>
    </location>
</feature>
<reference evidence="9 10" key="1">
    <citation type="submission" date="2020-08" db="EMBL/GenBank/DDBJ databases">
        <title>Genome sequencing of Purple Non-Sulfur Bacteria from various extreme environments.</title>
        <authorList>
            <person name="Mayer M."/>
        </authorList>
    </citation>
    <scope>NUCLEOTIDE SEQUENCE [LARGE SCALE GENOMIC DNA]</scope>
    <source>
        <strain evidence="9 10">JA131</strain>
    </source>
</reference>
<feature type="transmembrane region" description="Helical" evidence="8">
    <location>
        <begin position="247"/>
        <end position="270"/>
    </location>
</feature>
<dbReference type="InterPro" id="IPR011701">
    <property type="entry name" value="MFS"/>
</dbReference>
<dbReference type="GO" id="GO:0022857">
    <property type="term" value="F:transmembrane transporter activity"/>
    <property type="evidence" value="ECO:0007669"/>
    <property type="project" value="InterPro"/>
</dbReference>
<feature type="transmembrane region" description="Helical" evidence="8">
    <location>
        <begin position="277"/>
        <end position="299"/>
    </location>
</feature>
<feature type="transmembrane region" description="Helical" evidence="8">
    <location>
        <begin position="350"/>
        <end position="369"/>
    </location>
</feature>
<sequence length="429" mass="43979">MHWTDPDRSLLTVIGALYLAQGISFGLMVEALPALLRAGGVPLDLVALVPLVTLPWMVKILWAPLVDNWGSRRLGRRRGWILPAQALLVAALLAVAAVPVDTQGAVVIIGLLGVAALAASTQDIATDGMAAERLGRPRMALANSLQVGGMMAGMLIGGAGMMVLSDMIGAAAGLSVMAGLIALTAVPVLLWREPPPLSETQAPPARLRTFFRSRQGWALAAIALVFANGYSVSTALARLFLVDQGWSLARIGLVVGSGNAVAVMMGAALAGPLVRCFGAVPMAVVGVAVSMSGPAAWFWAASGGGPVPLWLAGAATLGCGIGEGLGSVAVFTLAFRFAHDGRQAGTDMTMVQCLHGFGGMVMVGLTTALVASTGYAWGFAVALGCALLAALVLLATRRTCEPERFSVSSSAMDDATDDDSLPQSCRPPG</sequence>
<feature type="transmembrane region" description="Helical" evidence="8">
    <location>
        <begin position="104"/>
        <end position="120"/>
    </location>
</feature>
<name>A0A7W6WBY1_9PROT</name>
<protein>
    <submittedName>
        <fullName evidence="9">RhtX/FptX family siderophore transporter</fullName>
    </submittedName>
</protein>